<reference evidence="2" key="1">
    <citation type="submission" date="2020-05" db="EMBL/GenBank/DDBJ databases">
        <title>WGS assembly of Panicum virgatum.</title>
        <authorList>
            <person name="Lovell J.T."/>
            <person name="Jenkins J."/>
            <person name="Shu S."/>
            <person name="Juenger T.E."/>
            <person name="Schmutz J."/>
        </authorList>
    </citation>
    <scope>NUCLEOTIDE SEQUENCE</scope>
    <source>
        <strain evidence="2">AP13</strain>
    </source>
</reference>
<dbReference type="Proteomes" id="UP000823388">
    <property type="component" value="Chromosome 9K"/>
</dbReference>
<feature type="non-terminal residue" evidence="2">
    <location>
        <position position="158"/>
    </location>
</feature>
<accession>A0A8T0P649</accession>
<feature type="compositionally biased region" description="Polar residues" evidence="1">
    <location>
        <begin position="9"/>
        <end position="21"/>
    </location>
</feature>
<sequence>MVAGINFKHSPSNVNQASSPAPHSARGRARALSCVASTLGATTNRPRLQRPRPPTAWEALRPGPTRPPAPHSRDGPSSMGPHRTPSINPGAKRPFRPHPPQPSLRPLRPHTATSSTSLPRRQVGDDVTAKRLPNPPQNPAKKPCESRGDRPRNPLGPE</sequence>
<name>A0A8T0P649_PANVG</name>
<comment type="caution">
    <text evidence="2">The sequence shown here is derived from an EMBL/GenBank/DDBJ whole genome shotgun (WGS) entry which is preliminary data.</text>
</comment>
<dbReference type="EMBL" id="CM029053">
    <property type="protein sequence ID" value="KAG2554164.1"/>
    <property type="molecule type" value="Genomic_DNA"/>
</dbReference>
<protein>
    <submittedName>
        <fullName evidence="2">Uncharacterized protein</fullName>
    </submittedName>
</protein>
<evidence type="ECO:0000256" key="1">
    <source>
        <dbReference type="SAM" id="MobiDB-lite"/>
    </source>
</evidence>
<organism evidence="2 3">
    <name type="scientific">Panicum virgatum</name>
    <name type="common">Blackwell switchgrass</name>
    <dbReference type="NCBI Taxonomy" id="38727"/>
    <lineage>
        <taxon>Eukaryota</taxon>
        <taxon>Viridiplantae</taxon>
        <taxon>Streptophyta</taxon>
        <taxon>Embryophyta</taxon>
        <taxon>Tracheophyta</taxon>
        <taxon>Spermatophyta</taxon>
        <taxon>Magnoliopsida</taxon>
        <taxon>Liliopsida</taxon>
        <taxon>Poales</taxon>
        <taxon>Poaceae</taxon>
        <taxon>PACMAD clade</taxon>
        <taxon>Panicoideae</taxon>
        <taxon>Panicodae</taxon>
        <taxon>Paniceae</taxon>
        <taxon>Panicinae</taxon>
        <taxon>Panicum</taxon>
        <taxon>Panicum sect. Hiantes</taxon>
    </lineage>
</organism>
<feature type="compositionally biased region" description="Polar residues" evidence="1">
    <location>
        <begin position="35"/>
        <end position="46"/>
    </location>
</feature>
<evidence type="ECO:0000313" key="2">
    <source>
        <dbReference type="EMBL" id="KAG2554164.1"/>
    </source>
</evidence>
<feature type="compositionally biased region" description="Basic and acidic residues" evidence="1">
    <location>
        <begin position="142"/>
        <end position="152"/>
    </location>
</feature>
<evidence type="ECO:0000313" key="3">
    <source>
        <dbReference type="Proteomes" id="UP000823388"/>
    </source>
</evidence>
<proteinExistence type="predicted"/>
<feature type="region of interest" description="Disordered" evidence="1">
    <location>
        <begin position="1"/>
        <end position="158"/>
    </location>
</feature>
<dbReference type="AlphaFoldDB" id="A0A8T0P649"/>
<keyword evidence="3" id="KW-1185">Reference proteome</keyword>
<gene>
    <name evidence="2" type="ORF">PVAP13_9KG644966</name>
</gene>